<dbReference type="GO" id="GO:0008299">
    <property type="term" value="P:isoprenoid biosynthetic process"/>
    <property type="evidence" value="ECO:0007669"/>
    <property type="project" value="InterPro"/>
</dbReference>
<dbReference type="GO" id="GO:0004659">
    <property type="term" value="F:prenyltransferase activity"/>
    <property type="evidence" value="ECO:0007669"/>
    <property type="project" value="InterPro"/>
</dbReference>
<protein>
    <submittedName>
        <fullName evidence="7">Geranylgeranyl diphosphate synthase type I</fullName>
    </submittedName>
</protein>
<evidence type="ECO:0000256" key="5">
    <source>
        <dbReference type="ARBA" id="ARBA00022842"/>
    </source>
</evidence>
<comment type="caution">
    <text evidence="7">The sequence shown here is derived from an EMBL/GenBank/DDBJ whole genome shotgun (WGS) entry which is preliminary data.</text>
</comment>
<dbReference type="Pfam" id="PF00348">
    <property type="entry name" value="polyprenyl_synt"/>
    <property type="match status" value="1"/>
</dbReference>
<keyword evidence="3 6" id="KW-0808">Transferase</keyword>
<organism evidence="7 8">
    <name type="scientific">Diaminobutyricimonas aerilata</name>
    <dbReference type="NCBI Taxonomy" id="1162967"/>
    <lineage>
        <taxon>Bacteria</taxon>
        <taxon>Bacillati</taxon>
        <taxon>Actinomycetota</taxon>
        <taxon>Actinomycetes</taxon>
        <taxon>Micrococcales</taxon>
        <taxon>Microbacteriaceae</taxon>
        <taxon>Diaminobutyricimonas</taxon>
    </lineage>
</organism>
<evidence type="ECO:0000256" key="2">
    <source>
        <dbReference type="ARBA" id="ARBA00006706"/>
    </source>
</evidence>
<comment type="similarity">
    <text evidence="2 6">Belongs to the FPP/GGPP synthase family.</text>
</comment>
<dbReference type="PROSITE" id="PS00723">
    <property type="entry name" value="POLYPRENYL_SYNTHASE_1"/>
    <property type="match status" value="1"/>
</dbReference>
<dbReference type="PANTHER" id="PTHR12001">
    <property type="entry name" value="GERANYLGERANYL PYROPHOSPHATE SYNTHASE"/>
    <property type="match status" value="1"/>
</dbReference>
<evidence type="ECO:0000313" key="8">
    <source>
        <dbReference type="Proteomes" id="UP000228758"/>
    </source>
</evidence>
<keyword evidence="4" id="KW-0479">Metal-binding</keyword>
<evidence type="ECO:0000256" key="3">
    <source>
        <dbReference type="ARBA" id="ARBA00022679"/>
    </source>
</evidence>
<dbReference type="InterPro" id="IPR008949">
    <property type="entry name" value="Isoprenoid_synthase_dom_sf"/>
</dbReference>
<dbReference type="SUPFAM" id="SSF48576">
    <property type="entry name" value="Terpenoid synthases"/>
    <property type="match status" value="1"/>
</dbReference>
<dbReference type="RefSeq" id="WP_100364592.1">
    <property type="nucleotide sequence ID" value="NZ_PGFF01000001.1"/>
</dbReference>
<name>A0A2M9CKI6_9MICO</name>
<accession>A0A2M9CKI6</accession>
<sequence length="372" mass="40348">MPGSTRLVDLVHDRLDSVLTDRAAHLAQISPDLEPFIGFSRDLLAGGKRFRALFCYWGWEAVRTAPTPIDPLPEPDDRDLPAIVEMCAALEVFHAAALVHDDIMDNSDTRRGLPAAHRRFESIHGESRWAGSREGYGRSGALLLGDLLLGWSDELLDAGLALLADRTAARATRDEFVRMRTEVTLGQYLDILEEASWRSRPEADLLPRAHRVIVYKSAKYSVEAPLALGAAAAGAAAEQIEAVRAFGLPLGVAYQLRDDLLGVFGDPEVTGKPAGDDLREGKRTVLIALARPALPAGARQLLDELLGDPELDGRQIEVLQTAIRESGAVDKVERIIAHNVDKAKSALMGAPLGPTARAQLSRLADTVTRRSS</sequence>
<evidence type="ECO:0000256" key="4">
    <source>
        <dbReference type="ARBA" id="ARBA00022723"/>
    </source>
</evidence>
<dbReference type="Proteomes" id="UP000228758">
    <property type="component" value="Unassembled WGS sequence"/>
</dbReference>
<reference evidence="7 8" key="1">
    <citation type="submission" date="2017-11" db="EMBL/GenBank/DDBJ databases">
        <title>Genomic Encyclopedia of Archaeal and Bacterial Type Strains, Phase II (KMG-II): From Individual Species to Whole Genera.</title>
        <authorList>
            <person name="Goeker M."/>
        </authorList>
    </citation>
    <scope>NUCLEOTIDE SEQUENCE [LARGE SCALE GENOMIC DNA]</scope>
    <source>
        <strain evidence="7 8">DSM 27393</strain>
    </source>
</reference>
<dbReference type="InterPro" id="IPR033749">
    <property type="entry name" value="Polyprenyl_synt_CS"/>
</dbReference>
<evidence type="ECO:0000256" key="1">
    <source>
        <dbReference type="ARBA" id="ARBA00001946"/>
    </source>
</evidence>
<proteinExistence type="inferred from homology"/>
<dbReference type="AlphaFoldDB" id="A0A2M9CKI6"/>
<dbReference type="PANTHER" id="PTHR12001:SF85">
    <property type="entry name" value="SHORT CHAIN ISOPRENYL DIPHOSPHATE SYNTHASE"/>
    <property type="match status" value="1"/>
</dbReference>
<dbReference type="Gene3D" id="1.10.600.10">
    <property type="entry name" value="Farnesyl Diphosphate Synthase"/>
    <property type="match status" value="1"/>
</dbReference>
<dbReference type="SFLD" id="SFLDS00005">
    <property type="entry name" value="Isoprenoid_Synthase_Type_I"/>
    <property type="match status" value="1"/>
</dbReference>
<evidence type="ECO:0000313" key="7">
    <source>
        <dbReference type="EMBL" id="PJJ72397.1"/>
    </source>
</evidence>
<dbReference type="EMBL" id="PGFF01000001">
    <property type="protein sequence ID" value="PJJ72397.1"/>
    <property type="molecule type" value="Genomic_DNA"/>
</dbReference>
<keyword evidence="8" id="KW-1185">Reference proteome</keyword>
<dbReference type="OrthoDB" id="4497239at2"/>
<keyword evidence="5" id="KW-0460">Magnesium</keyword>
<dbReference type="GO" id="GO:0046872">
    <property type="term" value="F:metal ion binding"/>
    <property type="evidence" value="ECO:0007669"/>
    <property type="project" value="UniProtKB-KW"/>
</dbReference>
<evidence type="ECO:0000256" key="6">
    <source>
        <dbReference type="RuleBase" id="RU004466"/>
    </source>
</evidence>
<dbReference type="PROSITE" id="PS00444">
    <property type="entry name" value="POLYPRENYL_SYNTHASE_2"/>
    <property type="match status" value="1"/>
</dbReference>
<dbReference type="InterPro" id="IPR000092">
    <property type="entry name" value="Polyprenyl_synt"/>
</dbReference>
<gene>
    <name evidence="7" type="ORF">CLV46_1968</name>
</gene>
<comment type="cofactor">
    <cofactor evidence="1">
        <name>Mg(2+)</name>
        <dbReference type="ChEBI" id="CHEBI:18420"/>
    </cofactor>
</comment>